<dbReference type="Proteomes" id="UP001525379">
    <property type="component" value="Unassembled WGS sequence"/>
</dbReference>
<dbReference type="NCBIfam" id="NF038012">
    <property type="entry name" value="DMT_1"/>
    <property type="match status" value="1"/>
</dbReference>
<dbReference type="EMBL" id="JALXSQ010000020">
    <property type="protein sequence ID" value="MCT2042943.1"/>
    <property type="molecule type" value="Genomic_DNA"/>
</dbReference>
<dbReference type="InterPro" id="IPR008521">
    <property type="entry name" value="Mg_trans_NIPA"/>
</dbReference>
<comment type="subcellular location">
    <subcellularLocation>
        <location evidence="1">Membrane</location>
        <topology evidence="1">Multi-pass membrane protein</topology>
    </subcellularLocation>
</comment>
<dbReference type="Pfam" id="PF05653">
    <property type="entry name" value="Mg_trans_NIPA"/>
    <property type="match status" value="1"/>
</dbReference>
<feature type="transmembrane region" description="Helical" evidence="6">
    <location>
        <begin position="60"/>
        <end position="77"/>
    </location>
</feature>
<accession>A0ABT2HXA1</accession>
<feature type="transmembrane region" description="Helical" evidence="6">
    <location>
        <begin position="265"/>
        <end position="285"/>
    </location>
</feature>
<evidence type="ECO:0000256" key="2">
    <source>
        <dbReference type="ARBA" id="ARBA00022692"/>
    </source>
</evidence>
<keyword evidence="4 6" id="KW-0472">Membrane</keyword>
<dbReference type="PANTHER" id="PTHR40761:SF1">
    <property type="entry name" value="CONSERVED INTEGRAL MEMBRANE ALANINE VALINE AND LEUCINE RICH PROTEIN-RELATED"/>
    <property type="match status" value="1"/>
</dbReference>
<feature type="transmembrane region" description="Helical" evidence="6">
    <location>
        <begin position="146"/>
        <end position="167"/>
    </location>
</feature>
<evidence type="ECO:0000313" key="7">
    <source>
        <dbReference type="EMBL" id="MCT2042943.1"/>
    </source>
</evidence>
<feature type="transmembrane region" description="Helical" evidence="6">
    <location>
        <begin position="173"/>
        <end position="191"/>
    </location>
</feature>
<feature type="transmembrane region" description="Helical" evidence="6">
    <location>
        <begin position="203"/>
        <end position="225"/>
    </location>
</feature>
<feature type="transmembrane region" description="Helical" evidence="6">
    <location>
        <begin position="84"/>
        <end position="103"/>
    </location>
</feature>
<dbReference type="RefSeq" id="WP_260104253.1">
    <property type="nucleotide sequence ID" value="NZ_JALXSQ010000020.1"/>
</dbReference>
<protein>
    <submittedName>
        <fullName evidence="7">DMT family transporter</fullName>
    </submittedName>
</protein>
<evidence type="ECO:0000256" key="4">
    <source>
        <dbReference type="ARBA" id="ARBA00023136"/>
    </source>
</evidence>
<proteinExistence type="predicted"/>
<evidence type="ECO:0000256" key="6">
    <source>
        <dbReference type="SAM" id="Phobius"/>
    </source>
</evidence>
<evidence type="ECO:0000256" key="3">
    <source>
        <dbReference type="ARBA" id="ARBA00022989"/>
    </source>
</evidence>
<sequence length="319" mass="33074">MTPTQMLGIPLALLGAVFMSLGAKYQHQGVAKVGVNSDDASDGAQGLGGSHLLALVARPSWLIGTAMLGLAIALQLASLAFSPLIVVQPLGVVSLVLTTILSARDTGRRLSRSRITAVTLCVVGVSVFVTIAALSSRERIITNLRIEIVIILLAAAVAVFGIAFVALRKRFKALFYIVCAGVLYGFVATLAKITINRIQNGAFDWLTILVVVMLIIGTAVGAYFVQIAYASGPPDMVVAGLTVIDPLVAVVIGIVVLGETDGAPWSSYLGFSLAGLVAIAGVFLLERGQSEDDVQASKQAALRSRGTPTAGDAASSTSR</sequence>
<name>A0ABT2HXA1_9MICO</name>
<organism evidence="7 8">
    <name type="scientific">Pseudoclavibacter albus</name>
    <dbReference type="NCBI Taxonomy" id="272241"/>
    <lineage>
        <taxon>Bacteria</taxon>
        <taxon>Bacillati</taxon>
        <taxon>Actinomycetota</taxon>
        <taxon>Actinomycetes</taxon>
        <taxon>Micrococcales</taxon>
        <taxon>Microbacteriaceae</taxon>
        <taxon>Pseudoclavibacter</taxon>
    </lineage>
</organism>
<keyword evidence="8" id="KW-1185">Reference proteome</keyword>
<evidence type="ECO:0000313" key="8">
    <source>
        <dbReference type="Proteomes" id="UP001525379"/>
    </source>
</evidence>
<feature type="region of interest" description="Disordered" evidence="5">
    <location>
        <begin position="296"/>
        <end position="319"/>
    </location>
</feature>
<evidence type="ECO:0000256" key="5">
    <source>
        <dbReference type="SAM" id="MobiDB-lite"/>
    </source>
</evidence>
<keyword evidence="3 6" id="KW-1133">Transmembrane helix</keyword>
<keyword evidence="2 6" id="KW-0812">Transmembrane</keyword>
<comment type="caution">
    <text evidence="7">The sequence shown here is derived from an EMBL/GenBank/DDBJ whole genome shotgun (WGS) entry which is preliminary data.</text>
</comment>
<gene>
    <name evidence="7" type="ORF">M3D15_06320</name>
</gene>
<evidence type="ECO:0000256" key="1">
    <source>
        <dbReference type="ARBA" id="ARBA00004141"/>
    </source>
</evidence>
<feature type="transmembrane region" description="Helical" evidence="6">
    <location>
        <begin position="115"/>
        <end position="134"/>
    </location>
</feature>
<dbReference type="PANTHER" id="PTHR40761">
    <property type="entry name" value="CONSERVED INTEGRAL MEMBRANE ALANINE VALINE AND LEUCINE RICH PROTEIN-RELATED"/>
    <property type="match status" value="1"/>
</dbReference>
<reference evidence="7 8" key="1">
    <citation type="submission" date="2022-04" db="EMBL/GenBank/DDBJ databases">
        <title>Human microbiome associated bacterial genomes.</title>
        <authorList>
            <person name="Sandstrom S."/>
            <person name="Salamzade R."/>
            <person name="Kalan L.R."/>
        </authorList>
    </citation>
    <scope>NUCLEOTIDE SEQUENCE [LARGE SCALE GENOMIC DNA]</scope>
    <source>
        <strain evidence="8">p3-SID1799</strain>
    </source>
</reference>
<feature type="transmembrane region" description="Helical" evidence="6">
    <location>
        <begin position="237"/>
        <end position="258"/>
    </location>
</feature>